<dbReference type="InterPro" id="IPR036890">
    <property type="entry name" value="HATPase_C_sf"/>
</dbReference>
<dbReference type="Gene3D" id="3.30.565.10">
    <property type="entry name" value="Histidine kinase-like ATPase, C-terminal domain"/>
    <property type="match status" value="1"/>
</dbReference>
<gene>
    <name evidence="10" type="ORF">GCM10010993_25130</name>
</gene>
<dbReference type="SUPFAM" id="SSF55874">
    <property type="entry name" value="ATPase domain of HSP90 chaperone/DNA topoisomerase II/histidine kinase"/>
    <property type="match status" value="1"/>
</dbReference>
<keyword evidence="7" id="KW-1133">Transmembrane helix</keyword>
<feature type="transmembrane region" description="Helical" evidence="7">
    <location>
        <begin position="343"/>
        <end position="367"/>
    </location>
</feature>
<dbReference type="EC" id="2.7.13.3" evidence="2"/>
<keyword evidence="7" id="KW-0812">Transmembrane</keyword>
<keyword evidence="7" id="KW-0472">Membrane</keyword>
<dbReference type="Proteomes" id="UP000635885">
    <property type="component" value="Unassembled WGS sequence"/>
</dbReference>
<dbReference type="InterPro" id="IPR005467">
    <property type="entry name" value="His_kinase_dom"/>
</dbReference>
<comment type="caution">
    <text evidence="10">The sequence shown here is derived from an EMBL/GenBank/DDBJ whole genome shotgun (WGS) entry which is preliminary data.</text>
</comment>
<protein>
    <recommendedName>
        <fullName evidence="2">histidine kinase</fullName>
        <ecNumber evidence="2">2.7.13.3</ecNumber>
    </recommendedName>
</protein>
<dbReference type="CDD" id="cd16922">
    <property type="entry name" value="HATPase_EvgS-ArcB-TorS-like"/>
    <property type="match status" value="1"/>
</dbReference>
<dbReference type="CDD" id="cd00082">
    <property type="entry name" value="HisKA"/>
    <property type="match status" value="1"/>
</dbReference>
<dbReference type="PROSITE" id="PS50110">
    <property type="entry name" value="RESPONSE_REGULATORY"/>
    <property type="match status" value="1"/>
</dbReference>
<evidence type="ECO:0000256" key="6">
    <source>
        <dbReference type="PROSITE-ProRule" id="PRU00169"/>
    </source>
</evidence>
<keyword evidence="3 6" id="KW-0597">Phosphoprotein</keyword>
<dbReference type="PROSITE" id="PS50109">
    <property type="entry name" value="HIS_KIN"/>
    <property type="match status" value="1"/>
</dbReference>
<evidence type="ECO:0000313" key="10">
    <source>
        <dbReference type="EMBL" id="GGC45562.1"/>
    </source>
</evidence>
<dbReference type="InterPro" id="IPR011623">
    <property type="entry name" value="7TMR_DISM_rcpt_extracell_dom1"/>
</dbReference>
<dbReference type="SMART" id="SM00387">
    <property type="entry name" value="HATPase_c"/>
    <property type="match status" value="1"/>
</dbReference>
<dbReference type="SMART" id="SM00448">
    <property type="entry name" value="REC"/>
    <property type="match status" value="1"/>
</dbReference>
<reference evidence="11" key="1">
    <citation type="journal article" date="2019" name="Int. J. Syst. Evol. Microbiol.">
        <title>The Global Catalogue of Microorganisms (GCM) 10K type strain sequencing project: providing services to taxonomists for standard genome sequencing and annotation.</title>
        <authorList>
            <consortium name="The Broad Institute Genomics Platform"/>
            <consortium name="The Broad Institute Genome Sequencing Center for Infectious Disease"/>
            <person name="Wu L."/>
            <person name="Ma J."/>
        </authorList>
    </citation>
    <scope>NUCLEOTIDE SEQUENCE [LARGE SCALE GENOMIC DNA]</scope>
    <source>
        <strain evidence="11">CGMCC 1.12479</strain>
    </source>
</reference>
<feature type="transmembrane region" description="Helical" evidence="7">
    <location>
        <begin position="248"/>
        <end position="267"/>
    </location>
</feature>
<name>A0ABQ1MT51_9BACT</name>
<comment type="catalytic activity">
    <reaction evidence="1">
        <text>ATP + protein L-histidine = ADP + protein N-phospho-L-histidine.</text>
        <dbReference type="EC" id="2.7.13.3"/>
    </reaction>
</comment>
<evidence type="ECO:0000256" key="1">
    <source>
        <dbReference type="ARBA" id="ARBA00000085"/>
    </source>
</evidence>
<keyword evidence="11" id="KW-1185">Reference proteome</keyword>
<accession>A0ABQ1MT51</accession>
<dbReference type="Pfam" id="PF00512">
    <property type="entry name" value="HisKA"/>
    <property type="match status" value="1"/>
</dbReference>
<evidence type="ECO:0000313" key="11">
    <source>
        <dbReference type="Proteomes" id="UP000635885"/>
    </source>
</evidence>
<dbReference type="SUPFAM" id="SSF47384">
    <property type="entry name" value="Homodimeric domain of signal transducing histidine kinase"/>
    <property type="match status" value="1"/>
</dbReference>
<dbReference type="Pfam" id="PF02518">
    <property type="entry name" value="HATPase_c"/>
    <property type="match status" value="1"/>
</dbReference>
<feature type="transmembrane region" description="Helical" evidence="7">
    <location>
        <begin position="191"/>
        <end position="212"/>
    </location>
</feature>
<organism evidence="10 11">
    <name type="scientific">Belliella aquatica</name>
    <dbReference type="NCBI Taxonomy" id="1323734"/>
    <lineage>
        <taxon>Bacteria</taxon>
        <taxon>Pseudomonadati</taxon>
        <taxon>Bacteroidota</taxon>
        <taxon>Cytophagia</taxon>
        <taxon>Cytophagales</taxon>
        <taxon>Cyclobacteriaceae</taxon>
        <taxon>Belliella</taxon>
    </lineage>
</organism>
<evidence type="ECO:0000256" key="2">
    <source>
        <dbReference type="ARBA" id="ARBA00012438"/>
    </source>
</evidence>
<dbReference type="InterPro" id="IPR003594">
    <property type="entry name" value="HATPase_dom"/>
</dbReference>
<dbReference type="InterPro" id="IPR001789">
    <property type="entry name" value="Sig_transdc_resp-reg_receiver"/>
</dbReference>
<dbReference type="Pfam" id="PF00072">
    <property type="entry name" value="Response_reg"/>
    <property type="match status" value="1"/>
</dbReference>
<dbReference type="PRINTS" id="PR00344">
    <property type="entry name" value="BCTRLSENSOR"/>
</dbReference>
<dbReference type="EMBL" id="BMFD01000009">
    <property type="protein sequence ID" value="GGC45562.1"/>
    <property type="molecule type" value="Genomic_DNA"/>
</dbReference>
<dbReference type="GO" id="GO:0016301">
    <property type="term" value="F:kinase activity"/>
    <property type="evidence" value="ECO:0007669"/>
    <property type="project" value="UniProtKB-KW"/>
</dbReference>
<sequence>MGNKVRNFIFIVIIIMIGDVFQSQAQKLLSGENFIQPISVFEHAKITNVGSTFYSIEEFVKVEEELAFNSIEGANTNLGFTKDNYWLKFSLTNTSERPISLYFETGRPITDIVELHQVIANGNILSQVSGDLIPFDERPTSHRKIIFPIELEANTTQDFYVQYQSDGEVINLPLDIHSASSLILSSYRDQLIYGVFYGILLLAGAIYLFFYFGIRERSFILYFAYVFSIAFLHLSLDGYFFQYITPNGGWFSNNAVLIAAAFSTLAFGRYTQIYMKVKTFSPILHKIYNGLHLAVLTLIAAICFIHAGQHLYYPLVNVLGIFLLFLIVITATTSHFKNAAQDIFFTLGILSFFGGFIFFLLNNFGVIPNSFLTENSSKLGTGLEIIFLSLSMANRIRILKSEKEKMQGIALAQSQESNEIKSFFLSNISHELRTPLNAVIGLSKSIQESTTDEKTKSDLEVIQYSSLGLLSAIDDILDYSKIEKKELKLEERQFDLIKMIKELRSLTENQAKDKNLNFVYEEINQLPKFALGDRSRLRQIILNLLNNAIKFTNSGDVKLSIKTEMLPNNVLDLKIKISDTGLGIRKEKLDRIFESFIQEQIDDKRKFGGFGLGLCIVKALVELHNGKVTIQSEHGEGTTVDVSLTLNLPEKNTKEIQSPTHEKGVYDLNGKNILIVEDNPVNQMVMKSILRKWKNTTFDIANHGLEALDKLNVKQFDLILMDLQMPEMDGYEATEAIRNGVCGKQYENIPIIAVTADATDKAKNKVKSIGMDDYMTKPVDSDELYGKVMKCFYLQTVDLSEVL</sequence>
<evidence type="ECO:0000256" key="4">
    <source>
        <dbReference type="ARBA" id="ARBA00022679"/>
    </source>
</evidence>
<feature type="transmembrane region" description="Helical" evidence="7">
    <location>
        <begin position="287"/>
        <end position="307"/>
    </location>
</feature>
<evidence type="ECO:0000256" key="5">
    <source>
        <dbReference type="ARBA" id="ARBA00022777"/>
    </source>
</evidence>
<feature type="modified residue" description="4-aspartylphosphate" evidence="6">
    <location>
        <position position="722"/>
    </location>
</feature>
<dbReference type="RefSeq" id="WP_229744447.1">
    <property type="nucleotide sequence ID" value="NZ_BMFD01000009.1"/>
</dbReference>
<dbReference type="InterPro" id="IPR036097">
    <property type="entry name" value="HisK_dim/P_sf"/>
</dbReference>
<feature type="domain" description="Histidine kinase" evidence="8">
    <location>
        <begin position="427"/>
        <end position="648"/>
    </location>
</feature>
<dbReference type="Pfam" id="PF07695">
    <property type="entry name" value="7TMR-DISM_7TM"/>
    <property type="match status" value="1"/>
</dbReference>
<dbReference type="InterPro" id="IPR011006">
    <property type="entry name" value="CheY-like_superfamily"/>
</dbReference>
<keyword evidence="5 10" id="KW-0418">Kinase</keyword>
<evidence type="ECO:0000259" key="9">
    <source>
        <dbReference type="PROSITE" id="PS50110"/>
    </source>
</evidence>
<feature type="transmembrane region" description="Helical" evidence="7">
    <location>
        <begin position="313"/>
        <end position="331"/>
    </location>
</feature>
<evidence type="ECO:0000256" key="7">
    <source>
        <dbReference type="SAM" id="Phobius"/>
    </source>
</evidence>
<feature type="domain" description="Response regulatory" evidence="9">
    <location>
        <begin position="672"/>
        <end position="792"/>
    </location>
</feature>
<keyword evidence="4" id="KW-0808">Transferase</keyword>
<feature type="transmembrane region" description="Helical" evidence="7">
    <location>
        <begin position="219"/>
        <end position="236"/>
    </location>
</feature>
<dbReference type="PANTHER" id="PTHR43047">
    <property type="entry name" value="TWO-COMPONENT HISTIDINE PROTEIN KINASE"/>
    <property type="match status" value="1"/>
</dbReference>
<evidence type="ECO:0000259" key="8">
    <source>
        <dbReference type="PROSITE" id="PS50109"/>
    </source>
</evidence>
<dbReference type="Pfam" id="PF07696">
    <property type="entry name" value="7TMR-DISMED2"/>
    <property type="match status" value="1"/>
</dbReference>
<dbReference type="SMART" id="SM00388">
    <property type="entry name" value="HisKA"/>
    <property type="match status" value="1"/>
</dbReference>
<dbReference type="Gene3D" id="1.10.287.130">
    <property type="match status" value="1"/>
</dbReference>
<dbReference type="SUPFAM" id="SSF52172">
    <property type="entry name" value="CheY-like"/>
    <property type="match status" value="1"/>
</dbReference>
<dbReference type="InterPro" id="IPR004358">
    <property type="entry name" value="Sig_transdc_His_kin-like_C"/>
</dbReference>
<evidence type="ECO:0000256" key="3">
    <source>
        <dbReference type="ARBA" id="ARBA00022553"/>
    </source>
</evidence>
<dbReference type="InterPro" id="IPR011622">
    <property type="entry name" value="7TMR_DISM_rcpt_extracell_dom2"/>
</dbReference>
<dbReference type="CDD" id="cd17546">
    <property type="entry name" value="REC_hyHK_CKI1_RcsC-like"/>
    <property type="match status" value="1"/>
</dbReference>
<proteinExistence type="predicted"/>
<dbReference type="InterPro" id="IPR003661">
    <property type="entry name" value="HisK_dim/P_dom"/>
</dbReference>
<dbReference type="Gene3D" id="3.40.50.2300">
    <property type="match status" value="1"/>
</dbReference>
<dbReference type="Gene3D" id="2.60.40.2380">
    <property type="match status" value="1"/>
</dbReference>